<keyword evidence="2 6" id="KW-0808">Transferase</keyword>
<evidence type="ECO:0000256" key="1">
    <source>
        <dbReference type="ARBA" id="ARBA00007317"/>
    </source>
</evidence>
<dbReference type="EMBL" id="AAYY01000003">
    <property type="protein sequence ID" value="EDP44411.1"/>
    <property type="molecule type" value="Genomic_DNA"/>
</dbReference>
<dbReference type="NCBIfam" id="TIGR01349">
    <property type="entry name" value="PDHac_trf_mito"/>
    <property type="match status" value="1"/>
</dbReference>
<feature type="compositionally biased region" description="Basic and acidic residues" evidence="7">
    <location>
        <begin position="163"/>
        <end position="173"/>
    </location>
</feature>
<dbReference type="InterPro" id="IPR001078">
    <property type="entry name" value="2-oxoacid_DH_actylTfrase"/>
</dbReference>
<dbReference type="Gene3D" id="2.40.50.100">
    <property type="match status" value="1"/>
</dbReference>
<dbReference type="OMA" id="TMEFESF"/>
<dbReference type="GO" id="GO:0045254">
    <property type="term" value="C:pyruvate dehydrogenase complex"/>
    <property type="evidence" value="ECO:0007669"/>
    <property type="project" value="UniProtKB-UniRule"/>
</dbReference>
<evidence type="ECO:0000256" key="2">
    <source>
        <dbReference type="ARBA" id="ARBA00022679"/>
    </source>
</evidence>
<dbReference type="InterPro" id="IPR045257">
    <property type="entry name" value="E2/Pdx1"/>
</dbReference>
<evidence type="ECO:0000256" key="5">
    <source>
        <dbReference type="ARBA" id="ARBA00023315"/>
    </source>
</evidence>
<dbReference type="PROSITE" id="PS00189">
    <property type="entry name" value="LIPOYL"/>
    <property type="match status" value="1"/>
</dbReference>
<evidence type="ECO:0000259" key="9">
    <source>
        <dbReference type="PROSITE" id="PS51826"/>
    </source>
</evidence>
<dbReference type="KEGG" id="mgl:MGL_0893"/>
<evidence type="ECO:0000256" key="6">
    <source>
        <dbReference type="RuleBase" id="RU361137"/>
    </source>
</evidence>
<comment type="catalytic activity">
    <reaction evidence="6">
        <text>N(6)-[(R)-dihydrolipoyl]-L-lysyl-[protein] + acetyl-CoA = N(6)-[(R)-S(8)-acetyldihydrolipoyl]-L-lysyl-[protein] + CoA</text>
        <dbReference type="Rhea" id="RHEA:17017"/>
        <dbReference type="Rhea" id="RHEA-COMP:10475"/>
        <dbReference type="Rhea" id="RHEA-COMP:10478"/>
        <dbReference type="ChEBI" id="CHEBI:57287"/>
        <dbReference type="ChEBI" id="CHEBI:57288"/>
        <dbReference type="ChEBI" id="CHEBI:83100"/>
        <dbReference type="ChEBI" id="CHEBI:83111"/>
        <dbReference type="EC" id="2.3.1.12"/>
    </reaction>
</comment>
<comment type="caution">
    <text evidence="10">The sequence shown here is derived from an EMBL/GenBank/DDBJ whole genome shotgun (WGS) entry which is preliminary data.</text>
</comment>
<dbReference type="Gene3D" id="4.10.320.10">
    <property type="entry name" value="E3-binding domain"/>
    <property type="match status" value="1"/>
</dbReference>
<dbReference type="GeneID" id="5855931"/>
<dbReference type="FunCoup" id="A8PVK3">
    <property type="interactions" value="338"/>
</dbReference>
<feature type="domain" description="Peripheral subunit-binding (PSBD)" evidence="9">
    <location>
        <begin position="188"/>
        <end position="225"/>
    </location>
</feature>
<proteinExistence type="inferred from homology"/>
<evidence type="ECO:0000256" key="4">
    <source>
        <dbReference type="ARBA" id="ARBA00022946"/>
    </source>
</evidence>
<dbReference type="PANTHER" id="PTHR23151:SF90">
    <property type="entry name" value="DIHYDROLIPOYLLYSINE-RESIDUE ACETYLTRANSFERASE COMPONENT OF PYRUVATE DEHYDROGENASE COMPLEX, MITOCHONDRIAL-RELATED"/>
    <property type="match status" value="1"/>
</dbReference>
<dbReference type="GO" id="GO:0005739">
    <property type="term" value="C:mitochondrion"/>
    <property type="evidence" value="ECO:0007669"/>
    <property type="project" value="UniProtKB-SubCell"/>
</dbReference>
<keyword evidence="4" id="KW-0809">Transit peptide</keyword>
<evidence type="ECO:0000256" key="7">
    <source>
        <dbReference type="SAM" id="MobiDB-lite"/>
    </source>
</evidence>
<dbReference type="SUPFAM" id="SSF52777">
    <property type="entry name" value="CoA-dependent acyltransferases"/>
    <property type="match status" value="1"/>
</dbReference>
<dbReference type="VEuPathDB" id="FungiDB:MGL_0893"/>
<sequence length="487" mass="51664">MYAIVRQQMLRAGSLMRTSAAYLHTSTAARELSKFTMPAMSPTMQDGGIAAWRKKEGESFNGGDVLLEIETDKATMEVEAQDDGVLAKIIADAGSKNVPVNSTIAIIGEEGDDLSGADALAKEAESESASASAGEAEKAAKQEESAKEEESKQKEAKSEEEDKPAAPKPRESDDSGTASKLASMDHLSASPIAKRIALERGIPLLQVKGSGPNGRIVKEDVEKFASGSGAAAAAATASTAAAGGSAPAYTDQPLSNMRRTIAKRLTESKSTVPHYYVTFDIEMARVLQLREVFTRASAEAARGDEAKAKQAKLSVNDFIVKAAALALKQVPAANSAWHGEYIREYHTQDISMAVATPNGLITPIIRNCGAIGLTEIGKQSKELAKKARDGKLKPEEYQGGTFTISNMGMMGTSHFTAIINPPQSCILAIGATEARLVPDESTDKGFRTVQVMKATISADHRVVDGALAAQWMQAFKAALENPLSFML</sequence>
<dbReference type="SUPFAM" id="SSF47005">
    <property type="entry name" value="Peripheral subunit-binding domain of 2-oxo acid dehydrogenase complex"/>
    <property type="match status" value="1"/>
</dbReference>
<feature type="compositionally biased region" description="Basic and acidic residues" evidence="7">
    <location>
        <begin position="135"/>
        <end position="157"/>
    </location>
</feature>
<dbReference type="PANTHER" id="PTHR23151">
    <property type="entry name" value="DIHYDROLIPOAMIDE ACETYL/SUCCINYL-TRANSFERASE-RELATED"/>
    <property type="match status" value="1"/>
</dbReference>
<dbReference type="CDD" id="cd06849">
    <property type="entry name" value="lipoyl_domain"/>
    <property type="match status" value="1"/>
</dbReference>
<feature type="domain" description="Lipoyl-binding" evidence="8">
    <location>
        <begin position="32"/>
        <end position="108"/>
    </location>
</feature>
<comment type="subcellular location">
    <subcellularLocation>
        <location evidence="6">Mitochondrion</location>
    </subcellularLocation>
</comment>
<dbReference type="Pfam" id="PF02817">
    <property type="entry name" value="E3_binding"/>
    <property type="match status" value="1"/>
</dbReference>
<dbReference type="InterPro" id="IPR006257">
    <property type="entry name" value="LAT1"/>
</dbReference>
<dbReference type="InterPro" id="IPR036625">
    <property type="entry name" value="E3-bd_dom_sf"/>
</dbReference>
<dbReference type="InterPro" id="IPR011053">
    <property type="entry name" value="Single_hybrid_motif"/>
</dbReference>
<dbReference type="PROSITE" id="PS51826">
    <property type="entry name" value="PSBD"/>
    <property type="match status" value="1"/>
</dbReference>
<dbReference type="RefSeq" id="XP_001731625.1">
    <property type="nucleotide sequence ID" value="XM_001731573.1"/>
</dbReference>
<dbReference type="Pfam" id="PF00198">
    <property type="entry name" value="2-oxoacid_dh"/>
    <property type="match status" value="1"/>
</dbReference>
<dbReference type="InterPro" id="IPR000089">
    <property type="entry name" value="Biotin_lipoyl"/>
</dbReference>
<accession>A8PVK3</accession>
<evidence type="ECO:0000256" key="3">
    <source>
        <dbReference type="ARBA" id="ARBA00022823"/>
    </source>
</evidence>
<dbReference type="GO" id="GO:0004742">
    <property type="term" value="F:dihydrolipoyllysine-residue acetyltransferase activity"/>
    <property type="evidence" value="ECO:0007669"/>
    <property type="project" value="UniProtKB-UniRule"/>
</dbReference>
<dbReference type="FunFam" id="3.30.559.10:FF:000003">
    <property type="entry name" value="Acetyltransferase component of pyruvate dehydrogenase complex"/>
    <property type="match status" value="1"/>
</dbReference>
<comment type="similarity">
    <text evidence="1 6">Belongs to the 2-oxoacid dehydrogenase family.</text>
</comment>
<dbReference type="GO" id="GO:0006086">
    <property type="term" value="P:pyruvate decarboxylation to acetyl-CoA"/>
    <property type="evidence" value="ECO:0007669"/>
    <property type="project" value="InterPro"/>
</dbReference>
<dbReference type="SUPFAM" id="SSF51230">
    <property type="entry name" value="Single hybrid motif"/>
    <property type="match status" value="1"/>
</dbReference>
<dbReference type="EC" id="2.3.1.12" evidence="6"/>
<comment type="cofactor">
    <cofactor evidence="6">
        <name>(R)-lipoate</name>
        <dbReference type="ChEBI" id="CHEBI:83088"/>
    </cofactor>
    <text evidence="6">Binds 1 lipoyl cofactor covalently.</text>
</comment>
<protein>
    <recommendedName>
        <fullName evidence="6">Acetyltransferase component of pyruvate dehydrogenase complex</fullName>
        <ecNumber evidence="6">2.3.1.12</ecNumber>
    </recommendedName>
</protein>
<dbReference type="InterPro" id="IPR004167">
    <property type="entry name" value="PSBD"/>
</dbReference>
<comment type="function">
    <text evidence="6">The pyruvate dehydrogenase complex catalyzes the overall conversion of pyruvate to acetyl-CoA and CO(2).</text>
</comment>
<dbReference type="InterPro" id="IPR023213">
    <property type="entry name" value="CAT-like_dom_sf"/>
</dbReference>
<keyword evidence="11" id="KW-1185">Reference proteome</keyword>
<dbReference type="Gene3D" id="3.30.559.10">
    <property type="entry name" value="Chloramphenicol acetyltransferase-like domain"/>
    <property type="match status" value="1"/>
</dbReference>
<dbReference type="PROSITE" id="PS50968">
    <property type="entry name" value="BIOTINYL_LIPOYL"/>
    <property type="match status" value="1"/>
</dbReference>
<keyword evidence="3 6" id="KW-0450">Lipoyl</keyword>
<dbReference type="OrthoDB" id="537444at2759"/>
<dbReference type="InParanoid" id="A8PVK3"/>
<name>A8PVK3_MALGO</name>
<feature type="region of interest" description="Disordered" evidence="7">
    <location>
        <begin position="118"/>
        <end position="179"/>
    </location>
</feature>
<dbReference type="AlphaFoldDB" id="A8PVK3"/>
<dbReference type="Proteomes" id="UP000008837">
    <property type="component" value="Unassembled WGS sequence"/>
</dbReference>
<evidence type="ECO:0000313" key="11">
    <source>
        <dbReference type="Proteomes" id="UP000008837"/>
    </source>
</evidence>
<dbReference type="InterPro" id="IPR003016">
    <property type="entry name" value="2-oxoA_DH_lipoyl-BS"/>
</dbReference>
<keyword evidence="5 6" id="KW-0012">Acyltransferase</keyword>
<evidence type="ECO:0000313" key="10">
    <source>
        <dbReference type="EMBL" id="EDP44411.1"/>
    </source>
</evidence>
<evidence type="ECO:0000259" key="8">
    <source>
        <dbReference type="PROSITE" id="PS50968"/>
    </source>
</evidence>
<dbReference type="FunFam" id="2.40.50.100:FF:000010">
    <property type="entry name" value="Acetyltransferase component of pyruvate dehydrogenase complex"/>
    <property type="match status" value="1"/>
</dbReference>
<gene>
    <name evidence="10" type="ORF">MGL_0893</name>
</gene>
<dbReference type="Pfam" id="PF00364">
    <property type="entry name" value="Biotin_lipoyl"/>
    <property type="match status" value="1"/>
</dbReference>
<organism evidence="10 11">
    <name type="scientific">Malassezia globosa (strain ATCC MYA-4612 / CBS 7966)</name>
    <name type="common">Dandruff-associated fungus</name>
    <dbReference type="NCBI Taxonomy" id="425265"/>
    <lineage>
        <taxon>Eukaryota</taxon>
        <taxon>Fungi</taxon>
        <taxon>Dikarya</taxon>
        <taxon>Basidiomycota</taxon>
        <taxon>Ustilaginomycotina</taxon>
        <taxon>Malasseziomycetes</taxon>
        <taxon>Malasseziales</taxon>
        <taxon>Malasseziaceae</taxon>
        <taxon>Malassezia</taxon>
    </lineage>
</organism>
<dbReference type="STRING" id="425265.A8PVK3"/>
<reference evidence="10 11" key="1">
    <citation type="journal article" date="2007" name="Proc. Natl. Acad. Sci. U.S.A.">
        <title>Dandruff-associated Malassezia genomes reveal convergent and divergent virulence traits shared with plant and human fungal pathogens.</title>
        <authorList>
            <person name="Xu J."/>
            <person name="Saunders C.W."/>
            <person name="Hu P."/>
            <person name="Grant R.A."/>
            <person name="Boekhout T."/>
            <person name="Kuramae E.E."/>
            <person name="Kronstad J.W."/>
            <person name="Deangelis Y.M."/>
            <person name="Reeder N.L."/>
            <person name="Johnstone K.R."/>
            <person name="Leland M."/>
            <person name="Fieno A.M."/>
            <person name="Begley W.M."/>
            <person name="Sun Y."/>
            <person name="Lacey M.P."/>
            <person name="Chaudhary T."/>
            <person name="Keough T."/>
            <person name="Chu L."/>
            <person name="Sears R."/>
            <person name="Yuan B."/>
            <person name="Dawson T.L.Jr."/>
        </authorList>
    </citation>
    <scope>NUCLEOTIDE SEQUENCE [LARGE SCALE GENOMIC DNA]</scope>
    <source>
        <strain evidence="11">ATCC MYA-4612 / CBS 7966</strain>
    </source>
</reference>